<comment type="caution">
    <text evidence="2">The sequence shown here is derived from an EMBL/GenBank/DDBJ whole genome shotgun (WGS) entry which is preliminary data.</text>
</comment>
<name>A0AAW1QFC7_9CHLO</name>
<proteinExistence type="predicted"/>
<reference evidence="2 3" key="1">
    <citation type="journal article" date="2024" name="Nat. Commun.">
        <title>Phylogenomics reveals the evolutionary origins of lichenization in chlorophyte algae.</title>
        <authorList>
            <person name="Puginier C."/>
            <person name="Libourel C."/>
            <person name="Otte J."/>
            <person name="Skaloud P."/>
            <person name="Haon M."/>
            <person name="Grisel S."/>
            <person name="Petersen M."/>
            <person name="Berrin J.G."/>
            <person name="Delaux P.M."/>
            <person name="Dal Grande F."/>
            <person name="Keller J."/>
        </authorList>
    </citation>
    <scope>NUCLEOTIDE SEQUENCE [LARGE SCALE GENOMIC DNA]</scope>
    <source>
        <strain evidence="2 3">SAG 2043</strain>
    </source>
</reference>
<dbReference type="Proteomes" id="UP001489004">
    <property type="component" value="Unassembled WGS sequence"/>
</dbReference>
<gene>
    <name evidence="2" type="ORF">WJX72_006192</name>
</gene>
<feature type="compositionally biased region" description="Acidic residues" evidence="1">
    <location>
        <begin position="79"/>
        <end position="90"/>
    </location>
</feature>
<feature type="region of interest" description="Disordered" evidence="1">
    <location>
        <begin position="164"/>
        <end position="200"/>
    </location>
</feature>
<evidence type="ECO:0000313" key="3">
    <source>
        <dbReference type="Proteomes" id="UP001489004"/>
    </source>
</evidence>
<dbReference type="AlphaFoldDB" id="A0AAW1QFC7"/>
<evidence type="ECO:0000256" key="1">
    <source>
        <dbReference type="SAM" id="MobiDB-lite"/>
    </source>
</evidence>
<organism evidence="2 3">
    <name type="scientific">[Myrmecia] bisecta</name>
    <dbReference type="NCBI Taxonomy" id="41462"/>
    <lineage>
        <taxon>Eukaryota</taxon>
        <taxon>Viridiplantae</taxon>
        <taxon>Chlorophyta</taxon>
        <taxon>core chlorophytes</taxon>
        <taxon>Trebouxiophyceae</taxon>
        <taxon>Trebouxiales</taxon>
        <taxon>Trebouxiaceae</taxon>
        <taxon>Myrmecia</taxon>
    </lineage>
</organism>
<feature type="compositionally biased region" description="Basic residues" evidence="1">
    <location>
        <begin position="97"/>
        <end position="106"/>
    </location>
</feature>
<protein>
    <submittedName>
        <fullName evidence="2">Uncharacterized protein</fullName>
    </submittedName>
</protein>
<dbReference type="EMBL" id="JALJOR010000003">
    <property type="protein sequence ID" value="KAK9820105.1"/>
    <property type="molecule type" value="Genomic_DNA"/>
</dbReference>
<keyword evidence="3" id="KW-1185">Reference proteome</keyword>
<sequence length="200" mass="22624">MQSLELACQTAISKRRTRGPAVPAPLQRFGEWYQGDDTELDETLMEYNDAHGSPGGGRRQERNRRKSAFPTFTSRMAETDADGIEAEAEVEQAAARRGPKATRQRRSTLAPGQELMRQADQLLPGEAPEKKRGRAKAQADEAQPLRVRLQQAWHGKSYYERLRDMADGEARRAQGRPPRARTCPVPQEHWRQSWQSSEAS</sequence>
<feature type="region of interest" description="Disordered" evidence="1">
    <location>
        <begin position="47"/>
        <end position="144"/>
    </location>
</feature>
<evidence type="ECO:0000313" key="2">
    <source>
        <dbReference type="EMBL" id="KAK9820105.1"/>
    </source>
</evidence>
<accession>A0AAW1QFC7</accession>